<evidence type="ECO:0000313" key="2">
    <source>
        <dbReference type="Proteomes" id="UP000295727"/>
    </source>
</evidence>
<name>A0A4P7D0G5_9BURK</name>
<dbReference type="InterPro" id="IPR021269">
    <property type="entry name" value="DUF2848"/>
</dbReference>
<organism evidence="1 2">
    <name type="scientific">Paraburkholderia pallida</name>
    <dbReference type="NCBI Taxonomy" id="2547399"/>
    <lineage>
        <taxon>Bacteria</taxon>
        <taxon>Pseudomonadati</taxon>
        <taxon>Pseudomonadota</taxon>
        <taxon>Betaproteobacteria</taxon>
        <taxon>Burkholderiales</taxon>
        <taxon>Burkholderiaceae</taxon>
        <taxon>Paraburkholderia</taxon>
    </lineage>
</organism>
<dbReference type="EMBL" id="CP038150">
    <property type="protein sequence ID" value="QBR01338.1"/>
    <property type="molecule type" value="Genomic_DNA"/>
</dbReference>
<protein>
    <submittedName>
        <fullName evidence="1">DUF2848 domain-containing protein</fullName>
    </submittedName>
</protein>
<gene>
    <name evidence="1" type="ORF">E1956_29470</name>
</gene>
<keyword evidence="2" id="KW-1185">Reference proteome</keyword>
<sequence>MTTLSLTVFPLNDAATTLPVEIDTLVIAGWAGRDAQAIQAHIDELAALGVAPPTSTPCFYRVAASQLTQAETVEVLGTHTSGEVECVLLDSPLGTLVTIGSDHTDRKAEAYSVAVSKQVCAKPLAREAWRYADVAAHWDQLQMRATVVDANGKARPYQRGAVDGLLPPPALWSGYAQAEGAQAMNDGHEAHKTHEGALPARCAMFSGTLAVHGELAAMASGDAFEMELHDPVLNRSLRQRYSVRALPVVA</sequence>
<proteinExistence type="predicted"/>
<dbReference type="Proteomes" id="UP000295727">
    <property type="component" value="Chromosome 3"/>
</dbReference>
<reference evidence="1 2" key="1">
    <citation type="submission" date="2019-03" db="EMBL/GenBank/DDBJ databases">
        <title>Paraburkholderia sp. 7MH5, isolated from subtropical forest soil.</title>
        <authorList>
            <person name="Gao Z.-H."/>
            <person name="Qiu L.-H."/>
        </authorList>
    </citation>
    <scope>NUCLEOTIDE SEQUENCE [LARGE SCALE GENOMIC DNA]</scope>
    <source>
        <strain evidence="1 2">7MH5</strain>
    </source>
</reference>
<dbReference type="AlphaFoldDB" id="A0A4P7D0G5"/>
<dbReference type="KEGG" id="ppai:E1956_29470"/>
<dbReference type="OrthoDB" id="9792678at2"/>
<accession>A0A4P7D0G5</accession>
<dbReference type="RefSeq" id="WP_134755873.1">
    <property type="nucleotide sequence ID" value="NZ_CP038150.1"/>
</dbReference>
<evidence type="ECO:0000313" key="1">
    <source>
        <dbReference type="EMBL" id="QBR01338.1"/>
    </source>
</evidence>
<dbReference type="Pfam" id="PF11010">
    <property type="entry name" value="DUF2848"/>
    <property type="match status" value="1"/>
</dbReference>